<evidence type="ECO:0000313" key="3">
    <source>
        <dbReference type="Proteomes" id="UP000599523"/>
    </source>
</evidence>
<keyword evidence="2" id="KW-0378">Hydrolase</keyword>
<dbReference type="GO" id="GO:0004519">
    <property type="term" value="F:endonuclease activity"/>
    <property type="evidence" value="ECO:0007669"/>
    <property type="project" value="UniProtKB-KW"/>
</dbReference>
<sequence length="230" mass="25592">MADRKKIPTETKLRLFSEAAGHCQHPDCLQPLFPAEMGGDKHIAEMAHVIPHGETGPRHGERPAGEFEADSFENLILLCPTCHTIVDKDPAGYSRGTLLGWKSNHLSALAYRQGIRTYDERSHVRSALVAAMAENKAVWKGFAPSDGSSFEYDPESEAAKTWVQRMRGVILPNHFRIQAIINANQQHMTETELQTFAQYQEHVRGLSERHVCGVAGSAIRYPAEMDGIFA</sequence>
<protein>
    <submittedName>
        <fullName evidence="2">HNH endonuclease</fullName>
    </submittedName>
</protein>
<keyword evidence="2" id="KW-0540">Nuclease</keyword>
<name>A0A972JB99_9RHOO</name>
<evidence type="ECO:0000259" key="1">
    <source>
        <dbReference type="Pfam" id="PF13391"/>
    </source>
</evidence>
<dbReference type="AlphaFoldDB" id="A0A972JB99"/>
<proteinExistence type="predicted"/>
<dbReference type="InterPro" id="IPR003615">
    <property type="entry name" value="HNH_nuc"/>
</dbReference>
<gene>
    <name evidence="2" type="ORF">GPA21_17885</name>
</gene>
<keyword evidence="2" id="KW-0255">Endonuclease</keyword>
<reference evidence="2" key="1">
    <citation type="submission" date="2019-12" db="EMBL/GenBank/DDBJ databases">
        <title>Comparative genomics gives insights into the taxonomy of the Azoarcus-Aromatoleum group and reveals separate origins of nif in the plant-associated Azoarcus and non-plant-associated Aromatoleum sub-groups.</title>
        <authorList>
            <person name="Lafos M."/>
            <person name="Maluk M."/>
            <person name="Batista M."/>
            <person name="Junghare M."/>
            <person name="Carmona M."/>
            <person name="Faoro H."/>
            <person name="Cruz L.M."/>
            <person name="Battistoni F."/>
            <person name="De Souza E."/>
            <person name="Pedrosa F."/>
            <person name="Chen W.-M."/>
            <person name="Poole P.S."/>
            <person name="Dixon R.A."/>
            <person name="James E.K."/>
        </authorList>
    </citation>
    <scope>NUCLEOTIDE SEQUENCE</scope>
    <source>
        <strain evidence="2">NSC3</strain>
    </source>
</reference>
<dbReference type="EMBL" id="WTVM01000160">
    <property type="protein sequence ID" value="NMG04825.1"/>
    <property type="molecule type" value="Genomic_DNA"/>
</dbReference>
<comment type="caution">
    <text evidence="2">The sequence shown here is derived from an EMBL/GenBank/DDBJ whole genome shotgun (WGS) entry which is preliminary data.</text>
</comment>
<dbReference type="CDD" id="cd00085">
    <property type="entry name" value="HNHc"/>
    <property type="match status" value="1"/>
</dbReference>
<dbReference type="RefSeq" id="WP_168989463.1">
    <property type="nucleotide sequence ID" value="NZ_CAWPHM010000067.1"/>
</dbReference>
<dbReference type="Proteomes" id="UP000599523">
    <property type="component" value="Unassembled WGS sequence"/>
</dbReference>
<evidence type="ECO:0000313" key="2">
    <source>
        <dbReference type="EMBL" id="NMG04825.1"/>
    </source>
</evidence>
<accession>A0A972JB99</accession>
<feature type="domain" description="HNH nuclease" evidence="1">
    <location>
        <begin position="43"/>
        <end position="85"/>
    </location>
</feature>
<keyword evidence="3" id="KW-1185">Reference proteome</keyword>
<dbReference type="Pfam" id="PF13391">
    <property type="entry name" value="HNH_2"/>
    <property type="match status" value="1"/>
</dbReference>
<organism evidence="2 3">
    <name type="scientific">Azoarcus taiwanensis</name>
    <dbReference type="NCBI Taxonomy" id="666964"/>
    <lineage>
        <taxon>Bacteria</taxon>
        <taxon>Pseudomonadati</taxon>
        <taxon>Pseudomonadota</taxon>
        <taxon>Betaproteobacteria</taxon>
        <taxon>Rhodocyclales</taxon>
        <taxon>Zoogloeaceae</taxon>
        <taxon>Azoarcus</taxon>
    </lineage>
</organism>